<proteinExistence type="predicted"/>
<organism evidence="2 3">
    <name type="scientific">Diaphorina citri</name>
    <name type="common">Asian citrus psyllid</name>
    <dbReference type="NCBI Taxonomy" id="121845"/>
    <lineage>
        <taxon>Eukaryota</taxon>
        <taxon>Metazoa</taxon>
        <taxon>Ecdysozoa</taxon>
        <taxon>Arthropoda</taxon>
        <taxon>Hexapoda</taxon>
        <taxon>Insecta</taxon>
        <taxon>Pterygota</taxon>
        <taxon>Neoptera</taxon>
        <taxon>Paraneoptera</taxon>
        <taxon>Hemiptera</taxon>
        <taxon>Sternorrhyncha</taxon>
        <taxon>Psylloidea</taxon>
        <taxon>Psyllidae</taxon>
        <taxon>Diaphorininae</taxon>
        <taxon>Diaphorina</taxon>
    </lineage>
</organism>
<feature type="region of interest" description="Disordered" evidence="1">
    <location>
        <begin position="32"/>
        <end position="51"/>
    </location>
</feature>
<keyword evidence="2" id="KW-1185">Reference proteome</keyword>
<name>A0A1S4EFN4_DIACI</name>
<reference evidence="3" key="1">
    <citation type="submission" date="2025-08" db="UniProtKB">
        <authorList>
            <consortium name="RefSeq"/>
        </authorList>
    </citation>
    <scope>IDENTIFICATION</scope>
</reference>
<dbReference type="KEGG" id="dci:108252770"/>
<protein>
    <submittedName>
        <fullName evidence="3">Uncharacterized protein LOC108252770</fullName>
    </submittedName>
</protein>
<evidence type="ECO:0000256" key="1">
    <source>
        <dbReference type="SAM" id="MobiDB-lite"/>
    </source>
</evidence>
<gene>
    <name evidence="3" type="primary">LOC108252770</name>
</gene>
<dbReference type="RefSeq" id="XP_017300857.2">
    <property type="nucleotide sequence ID" value="XM_017445368.2"/>
</dbReference>
<evidence type="ECO:0000313" key="2">
    <source>
        <dbReference type="Proteomes" id="UP000079169"/>
    </source>
</evidence>
<accession>A0A1S4EFN4</accession>
<sequence>MSYVEPCQEKTSCYFESHPNALHFPTTSVTKPFDETKRKSGLKQKPDASSNTCHDISQNIFEVNNKENSFDFLFGKQNSLNTPMSYVEPCQEKTSCYFESHPNALHFPTTSVSKPFDETKRKSGLKQKPDASSNTCHDISQNIFEVNNKENSFDFLFGKQNSLNTPQKSKRKSDSCLMSEKTFLLDEMRFHSDFSNDLFSLPGQVGGQNLECVSPTAAFLLTFPLVSSKHTELLTDNIESGNTATPIGNMESLSQDLFPPQTDFSFKSNMKGLFDPFYSSCIGTEFNVLDNVAKDDLLGKSNFPSCSENTGTGTAWSANIFSNEESPKKKTLADSTLQLLSLDKTKKHVEMKLPQSGSRSDSSLNTPFIYTFSSIFKYSFISSSYFQCDRFQLEHYIPGNKR</sequence>
<feature type="region of interest" description="Disordered" evidence="1">
    <location>
        <begin position="109"/>
        <end position="134"/>
    </location>
</feature>
<evidence type="ECO:0000313" key="3">
    <source>
        <dbReference type="RefSeq" id="XP_017300857.2"/>
    </source>
</evidence>
<dbReference type="Proteomes" id="UP000079169">
    <property type="component" value="Unplaced"/>
</dbReference>
<dbReference type="GeneID" id="108252770"/>
<dbReference type="AlphaFoldDB" id="A0A1S4EFN4"/>
<dbReference type="PaxDb" id="121845-A0A1S4EFN4"/>